<gene>
    <name evidence="2" type="ORF">GCM10009836_08460</name>
</gene>
<dbReference type="NCBIfam" id="NF038065">
    <property type="entry name" value="Pr6Pr"/>
    <property type="match status" value="1"/>
</dbReference>
<dbReference type="EMBL" id="BAAAQK010000003">
    <property type="protein sequence ID" value="GAA1832633.1"/>
    <property type="molecule type" value="Genomic_DNA"/>
</dbReference>
<evidence type="ECO:0000256" key="1">
    <source>
        <dbReference type="SAM" id="Phobius"/>
    </source>
</evidence>
<evidence type="ECO:0000313" key="2">
    <source>
        <dbReference type="EMBL" id="GAA1832633.1"/>
    </source>
</evidence>
<keyword evidence="1" id="KW-0472">Membrane</keyword>
<evidence type="ECO:0000313" key="3">
    <source>
        <dbReference type="Proteomes" id="UP001500449"/>
    </source>
</evidence>
<proteinExistence type="predicted"/>
<feature type="transmembrane region" description="Helical" evidence="1">
    <location>
        <begin position="110"/>
        <end position="131"/>
    </location>
</feature>
<feature type="transmembrane region" description="Helical" evidence="1">
    <location>
        <begin position="181"/>
        <end position="202"/>
    </location>
</feature>
<accession>A0ABN2MP40</accession>
<reference evidence="2 3" key="1">
    <citation type="journal article" date="2019" name="Int. J. Syst. Evol. Microbiol.">
        <title>The Global Catalogue of Microorganisms (GCM) 10K type strain sequencing project: providing services to taxonomists for standard genome sequencing and annotation.</title>
        <authorList>
            <consortium name="The Broad Institute Genomics Platform"/>
            <consortium name="The Broad Institute Genome Sequencing Center for Infectious Disease"/>
            <person name="Wu L."/>
            <person name="Ma J."/>
        </authorList>
    </citation>
    <scope>NUCLEOTIDE SEQUENCE [LARGE SCALE GENOMIC DNA]</scope>
    <source>
        <strain evidence="2 3">JCM 16009</strain>
    </source>
</reference>
<feature type="transmembrane region" description="Helical" evidence="1">
    <location>
        <begin position="44"/>
        <end position="64"/>
    </location>
</feature>
<keyword evidence="3" id="KW-1185">Reference proteome</keyword>
<keyword evidence="1" id="KW-0812">Transmembrane</keyword>
<dbReference type="InterPro" id="IPR049713">
    <property type="entry name" value="Pr6Pr-like"/>
</dbReference>
<dbReference type="Proteomes" id="UP001500449">
    <property type="component" value="Unassembled WGS sequence"/>
</dbReference>
<comment type="caution">
    <text evidence="2">The sequence shown here is derived from an EMBL/GenBank/DDBJ whole genome shotgun (WGS) entry which is preliminary data.</text>
</comment>
<dbReference type="RefSeq" id="WP_344412523.1">
    <property type="nucleotide sequence ID" value="NZ_BAAAQK010000003.1"/>
</dbReference>
<protein>
    <submittedName>
        <fullName evidence="2">Pr6Pr family membrane protein</fullName>
    </submittedName>
</protein>
<feature type="transmembrane region" description="Helical" evidence="1">
    <location>
        <begin position="76"/>
        <end position="98"/>
    </location>
</feature>
<name>A0ABN2MP40_9PSEU</name>
<feature type="transmembrane region" description="Helical" evidence="1">
    <location>
        <begin position="143"/>
        <end position="161"/>
    </location>
</feature>
<keyword evidence="1" id="KW-1133">Transmembrane helix</keyword>
<organism evidence="2 3">
    <name type="scientific">Pseudonocardia ailaonensis</name>
    <dbReference type="NCBI Taxonomy" id="367279"/>
    <lineage>
        <taxon>Bacteria</taxon>
        <taxon>Bacillati</taxon>
        <taxon>Actinomycetota</taxon>
        <taxon>Actinomycetes</taxon>
        <taxon>Pseudonocardiales</taxon>
        <taxon>Pseudonocardiaceae</taxon>
        <taxon>Pseudonocardia</taxon>
    </lineage>
</organism>
<sequence length="218" mass="23411">MSRFARPWFALVAVVALLGIVVQVIATAVDSRPYSVFDSTGSRVANVFAFFTILSNLLVGVVHLRLAAAPPRYGRLIRVLVLAGVMSIGVTGIVYNLVLAQTSNPQGLHQLANVLCHMVTPVIAVAGWLVFGPRGLIDRTVVLLSLIYPAAWLVFTLARGAFIDWYPYPFVDVVSLGYGRVAINCLVVAVLFLGLGFGALVLDRHLPGEHPAVAPLPE</sequence>